<sequence length="184" mass="18582">MDANNTQGSGSGHVAPGEHGLDAGNGPGPSSEAVPSLEQPVKFVASATQTASKKAPNGEAPELVLDPILPQGPTAGGDLMPIQSHEFHGPLATIDEGTEAELDAPPGGLSADGNPSNNPPFPGTPPIAPPSGAPVFIDPAPDTSILTRNYFFGQPNIHAPATAGHDLLYRISPQLSNAAQAVIQ</sequence>
<feature type="region of interest" description="Disordered" evidence="1">
    <location>
        <begin position="1"/>
        <end position="84"/>
    </location>
</feature>
<dbReference type="InParanoid" id="A0A0H2QXI0"/>
<dbReference type="AlphaFoldDB" id="A0A0H2QXI0"/>
<feature type="non-terminal residue" evidence="2">
    <location>
        <position position="184"/>
    </location>
</feature>
<feature type="region of interest" description="Disordered" evidence="1">
    <location>
        <begin position="97"/>
        <end position="133"/>
    </location>
</feature>
<evidence type="ECO:0000313" key="2">
    <source>
        <dbReference type="EMBL" id="KLO04325.1"/>
    </source>
</evidence>
<keyword evidence="3" id="KW-1185">Reference proteome</keyword>
<feature type="compositionally biased region" description="Pro residues" evidence="1">
    <location>
        <begin position="117"/>
        <end position="132"/>
    </location>
</feature>
<accession>A0A0H2QXI0</accession>
<proteinExistence type="predicted"/>
<evidence type="ECO:0000256" key="1">
    <source>
        <dbReference type="SAM" id="MobiDB-lite"/>
    </source>
</evidence>
<reference evidence="2 3" key="1">
    <citation type="submission" date="2015-04" db="EMBL/GenBank/DDBJ databases">
        <title>Complete genome sequence of Schizopora paradoxa KUC8140, a cosmopolitan wood degrader in East Asia.</title>
        <authorList>
            <consortium name="DOE Joint Genome Institute"/>
            <person name="Min B."/>
            <person name="Park H."/>
            <person name="Jang Y."/>
            <person name="Kim J.-J."/>
            <person name="Kim K.H."/>
            <person name="Pangilinan J."/>
            <person name="Lipzen A."/>
            <person name="Riley R."/>
            <person name="Grigoriev I.V."/>
            <person name="Spatafora J.W."/>
            <person name="Choi I.-G."/>
        </authorList>
    </citation>
    <scope>NUCLEOTIDE SEQUENCE [LARGE SCALE GENOMIC DNA]</scope>
    <source>
        <strain evidence="2 3">KUC8140</strain>
    </source>
</reference>
<dbReference type="EMBL" id="KQ086591">
    <property type="protein sequence ID" value="KLO04325.1"/>
    <property type="molecule type" value="Genomic_DNA"/>
</dbReference>
<dbReference type="Proteomes" id="UP000053477">
    <property type="component" value="Unassembled WGS sequence"/>
</dbReference>
<organism evidence="2 3">
    <name type="scientific">Schizopora paradoxa</name>
    <dbReference type="NCBI Taxonomy" id="27342"/>
    <lineage>
        <taxon>Eukaryota</taxon>
        <taxon>Fungi</taxon>
        <taxon>Dikarya</taxon>
        <taxon>Basidiomycota</taxon>
        <taxon>Agaricomycotina</taxon>
        <taxon>Agaricomycetes</taxon>
        <taxon>Hymenochaetales</taxon>
        <taxon>Schizoporaceae</taxon>
        <taxon>Schizopora</taxon>
    </lineage>
</organism>
<gene>
    <name evidence="2" type="ORF">SCHPADRAFT_897116</name>
</gene>
<protein>
    <submittedName>
        <fullName evidence="2">Uncharacterized protein</fullName>
    </submittedName>
</protein>
<name>A0A0H2QXI0_9AGAM</name>
<evidence type="ECO:0000313" key="3">
    <source>
        <dbReference type="Proteomes" id="UP000053477"/>
    </source>
</evidence>